<keyword evidence="3" id="KW-1185">Reference proteome</keyword>
<feature type="transmembrane region" description="Helical" evidence="1">
    <location>
        <begin position="44"/>
        <end position="66"/>
    </location>
</feature>
<accession>A0ABV3QH41</accession>
<evidence type="ECO:0000313" key="2">
    <source>
        <dbReference type="EMBL" id="MEW9573166.1"/>
    </source>
</evidence>
<reference evidence="2 3" key="1">
    <citation type="submission" date="2024-06" db="EMBL/GenBank/DDBJ databases">
        <authorList>
            <person name="Woo H."/>
        </authorList>
    </citation>
    <scope>NUCLEOTIDE SEQUENCE [LARGE SCALE GENOMIC DNA]</scope>
    <source>
        <strain evidence="2 3">Si-c</strain>
    </source>
</reference>
<dbReference type="Proteomes" id="UP001556220">
    <property type="component" value="Unassembled WGS sequence"/>
</dbReference>
<evidence type="ECO:0000256" key="1">
    <source>
        <dbReference type="SAM" id="Phobius"/>
    </source>
</evidence>
<keyword evidence="1" id="KW-1133">Transmembrane helix</keyword>
<feature type="transmembrane region" description="Helical" evidence="1">
    <location>
        <begin position="72"/>
        <end position="90"/>
    </location>
</feature>
<gene>
    <name evidence="2" type="ORF">ABQJ54_15520</name>
</gene>
<proteinExistence type="predicted"/>
<dbReference type="EMBL" id="JBFOHK010000004">
    <property type="protein sequence ID" value="MEW9573166.1"/>
    <property type="molecule type" value="Genomic_DNA"/>
</dbReference>
<feature type="transmembrane region" description="Helical" evidence="1">
    <location>
        <begin position="16"/>
        <end position="37"/>
    </location>
</feature>
<feature type="transmembrane region" description="Helical" evidence="1">
    <location>
        <begin position="97"/>
        <end position="119"/>
    </location>
</feature>
<evidence type="ECO:0008006" key="4">
    <source>
        <dbReference type="Google" id="ProtNLM"/>
    </source>
</evidence>
<comment type="caution">
    <text evidence="2">The sequence shown here is derived from an EMBL/GenBank/DDBJ whole genome shotgun (WGS) entry which is preliminary data.</text>
</comment>
<evidence type="ECO:0000313" key="3">
    <source>
        <dbReference type="Proteomes" id="UP001556220"/>
    </source>
</evidence>
<protein>
    <recommendedName>
        <fullName evidence="4">Bax inhibitor-1/YccA family protein</fullName>
    </recommendedName>
</protein>
<dbReference type="RefSeq" id="WP_367855219.1">
    <property type="nucleotide sequence ID" value="NZ_JBFOHK010000004.1"/>
</dbReference>
<name>A0ABV3QH41_9GAMM</name>
<keyword evidence="1" id="KW-0812">Transmembrane</keyword>
<keyword evidence="1" id="KW-0472">Membrane</keyword>
<organism evidence="2 3">
    <name type="scientific">Rhodanobacter lycopersici</name>
    <dbReference type="NCBI Taxonomy" id="3162487"/>
    <lineage>
        <taxon>Bacteria</taxon>
        <taxon>Pseudomonadati</taxon>
        <taxon>Pseudomonadota</taxon>
        <taxon>Gammaproteobacteria</taxon>
        <taxon>Lysobacterales</taxon>
        <taxon>Rhodanobacteraceae</taxon>
        <taxon>Rhodanobacter</taxon>
    </lineage>
</organism>
<feature type="transmembrane region" description="Helical" evidence="1">
    <location>
        <begin position="131"/>
        <end position="150"/>
    </location>
</feature>
<sequence>MNASDSALTSIFTNKIIVWILAAALVFLFATLAGCIISYSRDVALDYASIVLACASAIVAFLPVFFDKFKGIIITASVILGVASACCFLDKHAEHPLPIVMGLLFLSALMLVTLIYVSYRRRGFIGMGYDAHFTLIIFIEILIVGYAFSFTGYNLKCLLIDPTEVCKIWYWW</sequence>